<dbReference type="InterPro" id="IPR001173">
    <property type="entry name" value="Glyco_trans_2-like"/>
</dbReference>
<reference evidence="4 5" key="1">
    <citation type="submission" date="2022-08" db="EMBL/GenBank/DDBJ databases">
        <authorList>
            <person name="Li F."/>
        </authorList>
    </citation>
    <scope>NUCLEOTIDE SEQUENCE [LARGE SCALE GENOMIC DNA]</scope>
    <source>
        <strain evidence="4 5">10F1B-8-1</strain>
    </source>
</reference>
<dbReference type="Proteomes" id="UP001205337">
    <property type="component" value="Unassembled WGS sequence"/>
</dbReference>
<dbReference type="CDD" id="cd04186">
    <property type="entry name" value="GT_2_like_c"/>
    <property type="match status" value="1"/>
</dbReference>
<keyword evidence="1" id="KW-0808">Transferase</keyword>
<dbReference type="InterPro" id="IPR027791">
    <property type="entry name" value="Galactosyl_T_C"/>
</dbReference>
<accession>A0ABT1ZBH3</accession>
<dbReference type="RefSeq" id="WP_258796930.1">
    <property type="nucleotide sequence ID" value="NZ_JANTHX010000002.1"/>
</dbReference>
<organism evidence="4 5">
    <name type="scientific">Protaetiibacter mangrovi</name>
    <dbReference type="NCBI Taxonomy" id="2970926"/>
    <lineage>
        <taxon>Bacteria</taxon>
        <taxon>Bacillati</taxon>
        <taxon>Actinomycetota</taxon>
        <taxon>Actinomycetes</taxon>
        <taxon>Micrococcales</taxon>
        <taxon>Microbacteriaceae</taxon>
        <taxon>Protaetiibacter</taxon>
    </lineage>
</organism>
<keyword evidence="5" id="KW-1185">Reference proteome</keyword>
<comment type="caution">
    <text evidence="4">The sequence shown here is derived from an EMBL/GenBank/DDBJ whole genome shotgun (WGS) entry which is preliminary data.</text>
</comment>
<protein>
    <submittedName>
        <fullName evidence="4">Glycosyltransferase family 2 protein</fullName>
    </submittedName>
</protein>
<dbReference type="Pfam" id="PF00535">
    <property type="entry name" value="Glycos_transf_2"/>
    <property type="match status" value="1"/>
</dbReference>
<name>A0ABT1ZBH3_9MICO</name>
<dbReference type="Gene3D" id="3.90.550.10">
    <property type="entry name" value="Spore Coat Polysaccharide Biosynthesis Protein SpsA, Chain A"/>
    <property type="match status" value="1"/>
</dbReference>
<feature type="domain" description="Glycosyltransferase 2-like" evidence="2">
    <location>
        <begin position="6"/>
        <end position="124"/>
    </location>
</feature>
<proteinExistence type="predicted"/>
<dbReference type="Pfam" id="PF02709">
    <property type="entry name" value="Glyco_transf_7C"/>
    <property type="match status" value="1"/>
</dbReference>
<sequence>MSPAVSIVVVNYNTAEATAECLASLEGEPVDAEVVVVDNGSVDGSVALLRERFPGVVVVDAGENLGFAAGVNRGADVATGERILLLNPDTLVRRGSIAALVAFADEHPEYRVYGGRTLRPDGGLDPSSCWGEPTAWSLICFATGLSTVFHRTRLFDPESLGRWQRDTVREVPVITGCLLLISRADWDLLGGMDERFFLYGEDADFSRRARLAGMRPVIVPRAEIVHEVGGSTSSSGRKMCLVMAGKATDARLRWPGIRARVAVGMLRAGAGLRAALGKDTWREVWRRRGDWSPGYPSARAALFSTREGVTA</sequence>
<evidence type="ECO:0000313" key="5">
    <source>
        <dbReference type="Proteomes" id="UP001205337"/>
    </source>
</evidence>
<dbReference type="InterPro" id="IPR029044">
    <property type="entry name" value="Nucleotide-diphossugar_trans"/>
</dbReference>
<evidence type="ECO:0000259" key="3">
    <source>
        <dbReference type="Pfam" id="PF02709"/>
    </source>
</evidence>
<evidence type="ECO:0000313" key="4">
    <source>
        <dbReference type="EMBL" id="MCS0498056.1"/>
    </source>
</evidence>
<dbReference type="EMBL" id="JANTHX010000002">
    <property type="protein sequence ID" value="MCS0498056.1"/>
    <property type="molecule type" value="Genomic_DNA"/>
</dbReference>
<feature type="domain" description="Galactosyltransferase C-terminal" evidence="3">
    <location>
        <begin position="172"/>
        <end position="221"/>
    </location>
</feature>
<dbReference type="PANTHER" id="PTHR43179:SF7">
    <property type="entry name" value="RHAMNOSYLTRANSFERASE WBBL"/>
    <property type="match status" value="1"/>
</dbReference>
<gene>
    <name evidence="4" type="ORF">NUH29_00630</name>
</gene>
<dbReference type="PANTHER" id="PTHR43179">
    <property type="entry name" value="RHAMNOSYLTRANSFERASE WBBL"/>
    <property type="match status" value="1"/>
</dbReference>
<evidence type="ECO:0000259" key="2">
    <source>
        <dbReference type="Pfam" id="PF00535"/>
    </source>
</evidence>
<evidence type="ECO:0000256" key="1">
    <source>
        <dbReference type="ARBA" id="ARBA00022679"/>
    </source>
</evidence>
<dbReference type="SUPFAM" id="SSF53448">
    <property type="entry name" value="Nucleotide-diphospho-sugar transferases"/>
    <property type="match status" value="1"/>
</dbReference>